<feature type="signal peptide" evidence="3">
    <location>
        <begin position="1"/>
        <end position="19"/>
    </location>
</feature>
<dbReference type="OrthoDB" id="27267at2759"/>
<dbReference type="HOGENOM" id="CLU_037367_1_0_1"/>
<keyword evidence="5" id="KW-1185">Reference proteome</keyword>
<sequence length="510" mass="57662">MRCSQRLILLLIATSVCMGATSTSWKKKERKREKVKSQRDANLCTMEGNAAALHCVCVGGSPPVNTTSAECWVFTGVSKDHSIWSLFATQPHITQLKFLVRPQGQFTFVPTKGLRHLNHLKELEIMYASINEIHPYAFANSSSLRELTLSRNQIVVLDHHAFAHLTNLTELSLEENRIAELRRDVFVDLPRLRKLYAAHNNLSVIQEGAFRHLAHLLELELDTNYISVLTRDTFTGLGELKRLDLSYNKISMLGDLTFSELWVLEELSLEYNQIELISNRAFAGLNHLRKLSLSHNRLAVLSGGLLGGVPTIIYLDLRSNYLETITYDSVQPIIHNLKNESSHFYIADNKFVCDCRLAWLHNLRNETKNPSIRNTLDEITCYMESPGQSLARGTVPSPTTAPRTVDNQFPENAEDYKYDYETVEYDNDIYDQQQDSSLNYVTASGPKDPRKRHLFEIPLQELPCPQQEHPTEAPRTLLHTPGYAGINASGAPRLLGALGLVLSAMFLNMT</sequence>
<dbReference type="Gene3D" id="3.80.10.10">
    <property type="entry name" value="Ribonuclease Inhibitor"/>
    <property type="match status" value="3"/>
</dbReference>
<reference evidence="4 5" key="1">
    <citation type="journal article" date="2008" name="Nature">
        <title>The genome of the model beetle and pest Tribolium castaneum.</title>
        <authorList>
            <consortium name="Tribolium Genome Sequencing Consortium"/>
            <person name="Richards S."/>
            <person name="Gibbs R.A."/>
            <person name="Weinstock G.M."/>
            <person name="Brown S.J."/>
            <person name="Denell R."/>
            <person name="Beeman R.W."/>
            <person name="Gibbs R."/>
            <person name="Beeman R.W."/>
            <person name="Brown S.J."/>
            <person name="Bucher G."/>
            <person name="Friedrich M."/>
            <person name="Grimmelikhuijzen C.J."/>
            <person name="Klingler M."/>
            <person name="Lorenzen M."/>
            <person name="Richards S."/>
            <person name="Roth S."/>
            <person name="Schroder R."/>
            <person name="Tautz D."/>
            <person name="Zdobnov E.M."/>
            <person name="Muzny D."/>
            <person name="Gibbs R.A."/>
            <person name="Weinstock G.M."/>
            <person name="Attaway T."/>
            <person name="Bell S."/>
            <person name="Buhay C.J."/>
            <person name="Chandrabose M.N."/>
            <person name="Chavez D."/>
            <person name="Clerk-Blankenburg K.P."/>
            <person name="Cree A."/>
            <person name="Dao M."/>
            <person name="Davis C."/>
            <person name="Chacko J."/>
            <person name="Dinh H."/>
            <person name="Dugan-Rocha S."/>
            <person name="Fowler G."/>
            <person name="Garner T.T."/>
            <person name="Garnes J."/>
            <person name="Gnirke A."/>
            <person name="Hawes A."/>
            <person name="Hernandez J."/>
            <person name="Hines S."/>
            <person name="Holder M."/>
            <person name="Hume J."/>
            <person name="Jhangiani S.N."/>
            <person name="Joshi V."/>
            <person name="Khan Z.M."/>
            <person name="Jackson L."/>
            <person name="Kovar C."/>
            <person name="Kowis A."/>
            <person name="Lee S."/>
            <person name="Lewis L.R."/>
            <person name="Margolis J."/>
            <person name="Morgan M."/>
            <person name="Nazareth L.V."/>
            <person name="Nguyen N."/>
            <person name="Okwuonu G."/>
            <person name="Parker D."/>
            <person name="Richards S."/>
            <person name="Ruiz S.J."/>
            <person name="Santibanez J."/>
            <person name="Savard J."/>
            <person name="Scherer S.E."/>
            <person name="Schneider B."/>
            <person name="Sodergren E."/>
            <person name="Tautz D."/>
            <person name="Vattahil S."/>
            <person name="Villasana D."/>
            <person name="White C.S."/>
            <person name="Wright R."/>
            <person name="Park Y."/>
            <person name="Beeman R.W."/>
            <person name="Lord J."/>
            <person name="Oppert B."/>
            <person name="Lorenzen M."/>
            <person name="Brown S."/>
            <person name="Wang L."/>
            <person name="Savard J."/>
            <person name="Tautz D."/>
            <person name="Richards S."/>
            <person name="Weinstock G."/>
            <person name="Gibbs R.A."/>
            <person name="Liu Y."/>
            <person name="Worley K."/>
            <person name="Weinstock G."/>
            <person name="Elsik C.G."/>
            <person name="Reese J.T."/>
            <person name="Elhaik E."/>
            <person name="Landan G."/>
            <person name="Graur D."/>
            <person name="Arensburger P."/>
            <person name="Atkinson P."/>
            <person name="Beeman R.W."/>
            <person name="Beidler J."/>
            <person name="Brown S.J."/>
            <person name="Demuth J.P."/>
            <person name="Drury D.W."/>
            <person name="Du Y.Z."/>
            <person name="Fujiwara H."/>
            <person name="Lorenzen M."/>
            <person name="Maselli V."/>
            <person name="Osanai M."/>
            <person name="Park Y."/>
            <person name="Robertson H.M."/>
            <person name="Tu Z."/>
            <person name="Wang J.J."/>
            <person name="Wang S."/>
            <person name="Richards S."/>
            <person name="Song H."/>
            <person name="Zhang L."/>
            <person name="Sodergren E."/>
            <person name="Werner D."/>
            <person name="Stanke M."/>
            <person name="Morgenstern B."/>
            <person name="Solovyev V."/>
            <person name="Kosarev P."/>
            <person name="Brown G."/>
            <person name="Chen H.C."/>
            <person name="Ermolaeva O."/>
            <person name="Hlavina W."/>
            <person name="Kapustin Y."/>
            <person name="Kiryutin B."/>
            <person name="Kitts P."/>
            <person name="Maglott D."/>
            <person name="Pruitt K."/>
            <person name="Sapojnikov V."/>
            <person name="Souvorov A."/>
            <person name="Mackey A.J."/>
            <person name="Waterhouse R.M."/>
            <person name="Wyder S."/>
            <person name="Zdobnov E.M."/>
            <person name="Zdobnov E.M."/>
            <person name="Wyder S."/>
            <person name="Kriventseva E.V."/>
            <person name="Kadowaki T."/>
            <person name="Bork P."/>
            <person name="Aranda M."/>
            <person name="Bao R."/>
            <person name="Beermann A."/>
            <person name="Berns N."/>
            <person name="Bolognesi R."/>
            <person name="Bonneton F."/>
            <person name="Bopp D."/>
            <person name="Brown S.J."/>
            <person name="Bucher G."/>
            <person name="Butts T."/>
            <person name="Chaumot A."/>
            <person name="Denell R.E."/>
            <person name="Ferrier D.E."/>
            <person name="Friedrich M."/>
            <person name="Gordon C.M."/>
            <person name="Jindra M."/>
            <person name="Klingler M."/>
            <person name="Lan Q."/>
            <person name="Lattorff H.M."/>
            <person name="Laudet V."/>
            <person name="von Levetsow C."/>
            <person name="Liu Z."/>
            <person name="Lutz R."/>
            <person name="Lynch J.A."/>
            <person name="da Fonseca R.N."/>
            <person name="Posnien N."/>
            <person name="Reuter R."/>
            <person name="Roth S."/>
            <person name="Savard J."/>
            <person name="Schinko J.B."/>
            <person name="Schmitt C."/>
            <person name="Schoppmeier M."/>
            <person name="Schroder R."/>
            <person name="Shippy T.D."/>
            <person name="Simonnet F."/>
            <person name="Marques-Souza H."/>
            <person name="Tautz D."/>
            <person name="Tomoyasu Y."/>
            <person name="Trauner J."/>
            <person name="Van der Zee M."/>
            <person name="Vervoort M."/>
            <person name="Wittkopp N."/>
            <person name="Wimmer E.A."/>
            <person name="Yang X."/>
            <person name="Jones A.K."/>
            <person name="Sattelle D.B."/>
            <person name="Ebert P.R."/>
            <person name="Nelson D."/>
            <person name="Scott J.G."/>
            <person name="Beeman R.W."/>
            <person name="Muthukrishnan S."/>
            <person name="Kramer K.J."/>
            <person name="Arakane Y."/>
            <person name="Beeman R.W."/>
            <person name="Zhu Q."/>
            <person name="Hogenkamp D."/>
            <person name="Dixit R."/>
            <person name="Oppert B."/>
            <person name="Jiang H."/>
            <person name="Zou Z."/>
            <person name="Marshall J."/>
            <person name="Elpidina E."/>
            <person name="Vinokurov K."/>
            <person name="Oppert C."/>
            <person name="Zou Z."/>
            <person name="Evans J."/>
            <person name="Lu Z."/>
            <person name="Zhao P."/>
            <person name="Sumathipala N."/>
            <person name="Altincicek B."/>
            <person name="Vilcinskas A."/>
            <person name="Williams M."/>
            <person name="Hultmark D."/>
            <person name="Hetru C."/>
            <person name="Jiang H."/>
            <person name="Grimmelikhuijzen C.J."/>
            <person name="Hauser F."/>
            <person name="Cazzamali G."/>
            <person name="Williamson M."/>
            <person name="Park Y."/>
            <person name="Li B."/>
            <person name="Tanaka Y."/>
            <person name="Predel R."/>
            <person name="Neupert S."/>
            <person name="Schachtner J."/>
            <person name="Verleyen P."/>
            <person name="Raible F."/>
            <person name="Bork P."/>
            <person name="Friedrich M."/>
            <person name="Walden K.K."/>
            <person name="Robertson H.M."/>
            <person name="Angeli S."/>
            <person name="Foret S."/>
            <person name="Bucher G."/>
            <person name="Schuetz S."/>
            <person name="Maleszka R."/>
            <person name="Wimmer E.A."/>
            <person name="Beeman R.W."/>
            <person name="Lorenzen M."/>
            <person name="Tomoyasu Y."/>
            <person name="Miller S.C."/>
            <person name="Grossmann D."/>
            <person name="Bucher G."/>
        </authorList>
    </citation>
    <scope>NUCLEOTIDE SEQUENCE [LARGE SCALE GENOMIC DNA]</scope>
    <source>
        <strain evidence="4 5">Georgia GA2</strain>
    </source>
</reference>
<evidence type="ECO:0000256" key="2">
    <source>
        <dbReference type="ARBA" id="ARBA00022737"/>
    </source>
</evidence>
<dbReference type="KEGG" id="tca:100142174"/>
<dbReference type="Proteomes" id="UP000007266">
    <property type="component" value="Linkage group 4"/>
</dbReference>
<keyword evidence="1" id="KW-0433">Leucine-rich repeat</keyword>
<dbReference type="OMA" id="CENTREP"/>
<organism evidence="4 5">
    <name type="scientific">Tribolium castaneum</name>
    <name type="common">Red flour beetle</name>
    <dbReference type="NCBI Taxonomy" id="7070"/>
    <lineage>
        <taxon>Eukaryota</taxon>
        <taxon>Metazoa</taxon>
        <taxon>Ecdysozoa</taxon>
        <taxon>Arthropoda</taxon>
        <taxon>Hexapoda</taxon>
        <taxon>Insecta</taxon>
        <taxon>Pterygota</taxon>
        <taxon>Neoptera</taxon>
        <taxon>Endopterygota</taxon>
        <taxon>Coleoptera</taxon>
        <taxon>Polyphaga</taxon>
        <taxon>Cucujiformia</taxon>
        <taxon>Tenebrionidae</taxon>
        <taxon>Tenebrionidae incertae sedis</taxon>
        <taxon>Tribolium</taxon>
    </lineage>
</organism>
<dbReference type="InterPro" id="IPR003591">
    <property type="entry name" value="Leu-rich_rpt_typical-subtyp"/>
</dbReference>
<dbReference type="InterPro" id="IPR032675">
    <property type="entry name" value="LRR_dom_sf"/>
</dbReference>
<name>D1ZZZ7_TRICA</name>
<dbReference type="PANTHER" id="PTHR24366">
    <property type="entry name" value="IG(IMMUNOGLOBULIN) AND LRR(LEUCINE RICH REPEAT) DOMAINS"/>
    <property type="match status" value="1"/>
</dbReference>
<feature type="chain" id="PRO_5007309933" evidence="3">
    <location>
        <begin position="20"/>
        <end position="510"/>
    </location>
</feature>
<dbReference type="Pfam" id="PF13855">
    <property type="entry name" value="LRR_8"/>
    <property type="match status" value="2"/>
</dbReference>
<evidence type="ECO:0000313" key="4">
    <source>
        <dbReference type="EMBL" id="EFA02447.2"/>
    </source>
</evidence>
<dbReference type="eggNOG" id="KOG0619">
    <property type="taxonomic scope" value="Eukaryota"/>
</dbReference>
<dbReference type="STRING" id="7070.D1ZZZ7"/>
<dbReference type="PANTHER" id="PTHR24366:SF164">
    <property type="entry name" value="CONNECTIN-LIKE PROTEIN"/>
    <property type="match status" value="1"/>
</dbReference>
<keyword evidence="3" id="KW-0732">Signal</keyword>
<proteinExistence type="predicted"/>
<dbReference type="InterPro" id="IPR001611">
    <property type="entry name" value="Leu-rich_rpt"/>
</dbReference>
<evidence type="ECO:0000256" key="1">
    <source>
        <dbReference type="ARBA" id="ARBA00022614"/>
    </source>
</evidence>
<gene>
    <name evidence="4" type="primary">AUGUSTUS-3.0.2_08134</name>
    <name evidence="4" type="ORF">TcasGA2_TC008134</name>
</gene>
<protein>
    <submittedName>
        <fullName evidence="4">Connectin-like Protein</fullName>
    </submittedName>
</protein>
<accession>D1ZZZ7</accession>
<dbReference type="EMBL" id="KQ971338">
    <property type="protein sequence ID" value="EFA02447.2"/>
    <property type="molecule type" value="Genomic_DNA"/>
</dbReference>
<dbReference type="FunCoup" id="D1ZZZ7">
    <property type="interactions" value="2"/>
</dbReference>
<dbReference type="SUPFAM" id="SSF52058">
    <property type="entry name" value="L domain-like"/>
    <property type="match status" value="1"/>
</dbReference>
<keyword evidence="2" id="KW-0677">Repeat</keyword>
<reference evidence="4 5" key="2">
    <citation type="journal article" date="2010" name="Nucleic Acids Res.">
        <title>BeetleBase in 2010: revisions to provide comprehensive genomic information for Tribolium castaneum.</title>
        <authorList>
            <person name="Kim H.S."/>
            <person name="Murphy T."/>
            <person name="Xia J."/>
            <person name="Caragea D."/>
            <person name="Park Y."/>
            <person name="Beeman R.W."/>
            <person name="Lorenzen M.D."/>
            <person name="Butcher S."/>
            <person name="Manak J.R."/>
            <person name="Brown S.J."/>
        </authorList>
    </citation>
    <scope>GENOME REANNOTATION</scope>
    <source>
        <strain evidence="4 5">Georgia GA2</strain>
    </source>
</reference>
<dbReference type="InParanoid" id="D1ZZZ7"/>
<evidence type="ECO:0000313" key="5">
    <source>
        <dbReference type="Proteomes" id="UP000007266"/>
    </source>
</evidence>
<dbReference type="SMART" id="SM00369">
    <property type="entry name" value="LRR_TYP"/>
    <property type="match status" value="8"/>
</dbReference>
<evidence type="ECO:0000256" key="3">
    <source>
        <dbReference type="SAM" id="SignalP"/>
    </source>
</evidence>
<dbReference type="PROSITE" id="PS51450">
    <property type="entry name" value="LRR"/>
    <property type="match status" value="1"/>
</dbReference>
<dbReference type="AlphaFoldDB" id="D1ZZZ7"/>